<sequence>MINSNTSYMLRLPDVMKVTGLSRSSLYALIKQGQFPRQIQLGPRAVAWLSSDVDSWLEERINAARDMKTA</sequence>
<name>A0ABV0CGV5_9NEIS</name>
<evidence type="ECO:0000313" key="2">
    <source>
        <dbReference type="Proteomes" id="UP001405405"/>
    </source>
</evidence>
<dbReference type="InterPro" id="IPR052931">
    <property type="entry name" value="Prophage_regulatory_activator"/>
</dbReference>
<accession>A0ABV0CGV5</accession>
<dbReference type="Gene3D" id="1.10.238.160">
    <property type="match status" value="1"/>
</dbReference>
<dbReference type="Pfam" id="PF05930">
    <property type="entry name" value="Phage_AlpA"/>
    <property type="match status" value="1"/>
</dbReference>
<evidence type="ECO:0000313" key="1">
    <source>
        <dbReference type="EMBL" id="MEN7430390.1"/>
    </source>
</evidence>
<dbReference type="InterPro" id="IPR010260">
    <property type="entry name" value="AlpA"/>
</dbReference>
<dbReference type="EMBL" id="JAYFSJ010000004">
    <property type="protein sequence ID" value="MEN7430390.1"/>
    <property type="molecule type" value="Genomic_DNA"/>
</dbReference>
<dbReference type="PANTHER" id="PTHR36154:SF1">
    <property type="entry name" value="DNA-BINDING TRANSCRIPTIONAL ACTIVATOR ALPA"/>
    <property type="match status" value="1"/>
</dbReference>
<comment type="caution">
    <text evidence="1">The sequence shown here is derived from an EMBL/GenBank/DDBJ whole genome shotgun (WGS) entry which is preliminary data.</text>
</comment>
<gene>
    <name evidence="1" type="ORF">VA599_06500</name>
</gene>
<protein>
    <submittedName>
        <fullName evidence="1">AlpA family transcriptional regulator</fullName>
    </submittedName>
</protein>
<keyword evidence="2" id="KW-1185">Reference proteome</keyword>
<organism evidence="1 2">
    <name type="scientific">Chromobacterium indicum</name>
    <dbReference type="NCBI Taxonomy" id="3110228"/>
    <lineage>
        <taxon>Bacteria</taxon>
        <taxon>Pseudomonadati</taxon>
        <taxon>Pseudomonadota</taxon>
        <taxon>Betaproteobacteria</taxon>
        <taxon>Neisseriales</taxon>
        <taxon>Chromobacteriaceae</taxon>
        <taxon>Chromobacterium</taxon>
    </lineage>
</organism>
<proteinExistence type="predicted"/>
<reference evidence="1 2" key="1">
    <citation type="submission" date="2023-12" db="EMBL/GenBank/DDBJ databases">
        <title>Chromobacterium sp. strain TRC.1.1.SA producing antimicrobial pigment.</title>
        <authorList>
            <person name="Verma N."/>
            <person name="Choksket S."/>
            <person name="Pinnaka A.K."/>
            <person name="Korpole S."/>
        </authorList>
    </citation>
    <scope>NUCLEOTIDE SEQUENCE [LARGE SCALE GENOMIC DNA]</scope>
    <source>
        <strain evidence="1 2">TRC1.1.SA</strain>
    </source>
</reference>
<dbReference type="InterPro" id="IPR009061">
    <property type="entry name" value="DNA-bd_dom_put_sf"/>
</dbReference>
<dbReference type="RefSeq" id="WP_346788006.1">
    <property type="nucleotide sequence ID" value="NZ_JAYFSJ010000004.1"/>
</dbReference>
<dbReference type="Proteomes" id="UP001405405">
    <property type="component" value="Unassembled WGS sequence"/>
</dbReference>
<dbReference type="PANTHER" id="PTHR36154">
    <property type="entry name" value="DNA-BINDING TRANSCRIPTIONAL ACTIVATOR ALPA"/>
    <property type="match status" value="1"/>
</dbReference>
<dbReference type="SUPFAM" id="SSF46955">
    <property type="entry name" value="Putative DNA-binding domain"/>
    <property type="match status" value="1"/>
</dbReference>